<proteinExistence type="inferred from homology"/>
<evidence type="ECO:0000256" key="5">
    <source>
        <dbReference type="ARBA" id="ARBA00022490"/>
    </source>
</evidence>
<keyword evidence="11" id="KW-0699">rRNA-binding</keyword>
<dbReference type="GO" id="GO:0046872">
    <property type="term" value="F:metal ion binding"/>
    <property type="evidence" value="ECO:0007669"/>
    <property type="project" value="UniProtKB-KW"/>
</dbReference>
<evidence type="ECO:0000256" key="2">
    <source>
        <dbReference type="ARBA" id="ARBA00004496"/>
    </source>
</evidence>
<comment type="subcellular location">
    <subcellularLocation>
        <location evidence="2">Cytoplasm</location>
    </subcellularLocation>
</comment>
<dbReference type="eggNOG" id="COG1530">
    <property type="taxonomic scope" value="Bacteria"/>
</dbReference>
<evidence type="ECO:0000256" key="3">
    <source>
        <dbReference type="ARBA" id="ARBA00005663"/>
    </source>
</evidence>
<evidence type="ECO:0000256" key="13">
    <source>
        <dbReference type="ARBA" id="ARBA00022801"/>
    </source>
</evidence>
<dbReference type="Gene3D" id="2.40.50.140">
    <property type="entry name" value="Nucleic acid-binding proteins"/>
    <property type="match status" value="1"/>
</dbReference>
<dbReference type="PANTHER" id="PTHR30001:SF0">
    <property type="entry name" value="RIBONUCLEASE G"/>
    <property type="match status" value="1"/>
</dbReference>
<organism evidence="17 18">
    <name type="scientific">Plesiocystis pacifica SIR-1</name>
    <dbReference type="NCBI Taxonomy" id="391625"/>
    <lineage>
        <taxon>Bacteria</taxon>
        <taxon>Pseudomonadati</taxon>
        <taxon>Myxococcota</taxon>
        <taxon>Polyangia</taxon>
        <taxon>Nannocystales</taxon>
        <taxon>Nannocystaceae</taxon>
        <taxon>Plesiocystis</taxon>
    </lineage>
</organism>
<dbReference type="Gene3D" id="3.40.1260.20">
    <property type="entry name" value="Ribonuclease E, catalytic domain"/>
    <property type="match status" value="1"/>
</dbReference>
<dbReference type="STRING" id="391625.PPSIR1_33861"/>
<dbReference type="InterPro" id="IPR004659">
    <property type="entry name" value="RNase_E/G"/>
</dbReference>
<keyword evidence="7" id="KW-0820">tRNA-binding</keyword>
<dbReference type="Proteomes" id="UP000005801">
    <property type="component" value="Unassembled WGS sequence"/>
</dbReference>
<keyword evidence="5" id="KW-0963">Cytoplasm</keyword>
<feature type="domain" description="S1 motif" evidence="16">
    <location>
        <begin position="40"/>
        <end position="136"/>
    </location>
</feature>
<dbReference type="NCBIfam" id="TIGR00757">
    <property type="entry name" value="RNaseEG"/>
    <property type="match status" value="1"/>
</dbReference>
<dbReference type="InterPro" id="IPR012340">
    <property type="entry name" value="NA-bd_OB-fold"/>
</dbReference>
<evidence type="ECO:0000256" key="12">
    <source>
        <dbReference type="ARBA" id="ARBA00022759"/>
    </source>
</evidence>
<reference evidence="17 18" key="1">
    <citation type="submission" date="2007-06" db="EMBL/GenBank/DDBJ databases">
        <authorList>
            <person name="Shimkets L."/>
            <person name="Ferriera S."/>
            <person name="Johnson J."/>
            <person name="Kravitz S."/>
            <person name="Beeson K."/>
            <person name="Sutton G."/>
            <person name="Rogers Y.-H."/>
            <person name="Friedman R."/>
            <person name="Frazier M."/>
            <person name="Venter J.C."/>
        </authorList>
    </citation>
    <scope>NUCLEOTIDE SEQUENCE [LARGE SCALE GENOMIC DNA]</scope>
    <source>
        <strain evidence="17 18">SIR-1</strain>
    </source>
</reference>
<name>A6GBN9_9BACT</name>
<evidence type="ECO:0000256" key="15">
    <source>
        <dbReference type="ARBA" id="ARBA00022884"/>
    </source>
</evidence>
<keyword evidence="10" id="KW-0479">Metal-binding</keyword>
<dbReference type="Pfam" id="PF20833">
    <property type="entry name" value="RNase_E_G_Thio"/>
    <property type="match status" value="1"/>
</dbReference>
<dbReference type="GO" id="GO:0016787">
    <property type="term" value="F:hydrolase activity"/>
    <property type="evidence" value="ECO:0007669"/>
    <property type="project" value="UniProtKB-KW"/>
</dbReference>
<dbReference type="PROSITE" id="PS50126">
    <property type="entry name" value="S1"/>
    <property type="match status" value="1"/>
</dbReference>
<dbReference type="SUPFAM" id="SSF50249">
    <property type="entry name" value="Nucleic acid-binding proteins"/>
    <property type="match status" value="1"/>
</dbReference>
<comment type="caution">
    <text evidence="17">The sequence shown here is derived from an EMBL/GenBank/DDBJ whole genome shotgun (WGS) entry which is preliminary data.</text>
</comment>
<evidence type="ECO:0000256" key="8">
    <source>
        <dbReference type="ARBA" id="ARBA00022694"/>
    </source>
</evidence>
<keyword evidence="15" id="KW-0694">RNA-binding</keyword>
<dbReference type="OrthoDB" id="9804278at2"/>
<evidence type="ECO:0000256" key="1">
    <source>
        <dbReference type="ARBA" id="ARBA00001946"/>
    </source>
</evidence>
<protein>
    <recommendedName>
        <fullName evidence="4">Ribonuclease G</fullName>
    </recommendedName>
</protein>
<dbReference type="SMART" id="SM00316">
    <property type="entry name" value="S1"/>
    <property type="match status" value="1"/>
</dbReference>
<dbReference type="InterPro" id="IPR048583">
    <property type="entry name" value="RNase_E_G_thioredoxin-like"/>
</dbReference>
<evidence type="ECO:0000313" key="18">
    <source>
        <dbReference type="Proteomes" id="UP000005801"/>
    </source>
</evidence>
<dbReference type="InterPro" id="IPR019307">
    <property type="entry name" value="RNA-bd_AU-1/RNase_E/G"/>
</dbReference>
<evidence type="ECO:0000256" key="6">
    <source>
        <dbReference type="ARBA" id="ARBA00022552"/>
    </source>
</evidence>
<dbReference type="GO" id="GO:0005737">
    <property type="term" value="C:cytoplasm"/>
    <property type="evidence" value="ECO:0007669"/>
    <property type="project" value="UniProtKB-SubCell"/>
</dbReference>
<dbReference type="GO" id="GO:0008033">
    <property type="term" value="P:tRNA processing"/>
    <property type="evidence" value="ECO:0007669"/>
    <property type="project" value="UniProtKB-KW"/>
</dbReference>
<dbReference type="AlphaFoldDB" id="A6GBN9"/>
<keyword evidence="6" id="KW-0698">rRNA processing</keyword>
<dbReference type="Pfam" id="PF10150">
    <property type="entry name" value="RNase_E_G"/>
    <property type="match status" value="1"/>
</dbReference>
<dbReference type="CDD" id="cd04453">
    <property type="entry name" value="S1_RNase_E"/>
    <property type="match status" value="1"/>
</dbReference>
<dbReference type="PANTHER" id="PTHR30001">
    <property type="entry name" value="RIBONUCLEASE"/>
    <property type="match status" value="1"/>
</dbReference>
<evidence type="ECO:0000259" key="16">
    <source>
        <dbReference type="PROSITE" id="PS50126"/>
    </source>
</evidence>
<keyword evidence="12" id="KW-0255">Endonuclease</keyword>
<dbReference type="EMBL" id="ABCS01000059">
    <property type="protein sequence ID" value="EDM76745.1"/>
    <property type="molecule type" value="Genomic_DNA"/>
</dbReference>
<sequence length="507" mass="57084">MSESVIVINADGPETRVALIENGILTELFIERERERGIVGNVYKGKILRVLPGMQAAFVDIGEDKAAFLYAGDIASQKPGEKVDKVDKNGVPKRGGKVSNIADLVHPGQEILVQVVKDPISTKGARITTYISLPGRNVVFMPTVSHVGISRRINSERQRRRLRRLVDEMRPKGSGFIVRTVARHASSAQVRAGMDYLIRLWANIKANERLHRAPVLLYRDLDLMLRVVRDNLSPDYARVIVDDRAAYERLKRFADAFLPEYADRIELFSGRQGIFDSYGIELEIDRALERKVELKSGGSLVFDQGEALTAIDVNTGKFVGSKGKTLEQTITQTNLEAADEIAEQLRLRNVGGLIIIDFIDMDRESNRRKVYRRLQDALRRDRAKAHITKISEMGLVEMSRKRTRESLERRLAITCEVCGGKGYHKSPSTICYEILRQIRREGEHLAGEVISVTAHPDVAELMNGAERSALDHAVKRVHKAIDVQGRKGFHPEKFEIRGKKARRANPQ</sequence>
<keyword evidence="13" id="KW-0378">Hydrolase</keyword>
<comment type="similarity">
    <text evidence="3">Belongs to the RNase E/G family. RNase G subfamily.</text>
</comment>
<evidence type="ECO:0000256" key="14">
    <source>
        <dbReference type="ARBA" id="ARBA00022842"/>
    </source>
</evidence>
<evidence type="ECO:0000256" key="4">
    <source>
        <dbReference type="ARBA" id="ARBA00017719"/>
    </source>
</evidence>
<evidence type="ECO:0000313" key="17">
    <source>
        <dbReference type="EMBL" id="EDM76745.1"/>
    </source>
</evidence>
<evidence type="ECO:0000256" key="11">
    <source>
        <dbReference type="ARBA" id="ARBA00022730"/>
    </source>
</evidence>
<keyword evidence="18" id="KW-1185">Reference proteome</keyword>
<dbReference type="GO" id="GO:0019843">
    <property type="term" value="F:rRNA binding"/>
    <property type="evidence" value="ECO:0007669"/>
    <property type="project" value="UniProtKB-KW"/>
</dbReference>
<comment type="cofactor">
    <cofactor evidence="1">
        <name>Mg(2+)</name>
        <dbReference type="ChEBI" id="CHEBI:18420"/>
    </cofactor>
</comment>
<dbReference type="GO" id="GO:0004540">
    <property type="term" value="F:RNA nuclease activity"/>
    <property type="evidence" value="ECO:0007669"/>
    <property type="project" value="InterPro"/>
</dbReference>
<evidence type="ECO:0000256" key="7">
    <source>
        <dbReference type="ARBA" id="ARBA00022555"/>
    </source>
</evidence>
<dbReference type="GO" id="GO:0004519">
    <property type="term" value="F:endonuclease activity"/>
    <property type="evidence" value="ECO:0007669"/>
    <property type="project" value="UniProtKB-KW"/>
</dbReference>
<gene>
    <name evidence="17" type="ORF">PPSIR1_33861</name>
</gene>
<keyword evidence="14" id="KW-0460">Magnesium</keyword>
<keyword evidence="8" id="KW-0819">tRNA processing</keyword>
<dbReference type="GO" id="GO:0006364">
    <property type="term" value="P:rRNA processing"/>
    <property type="evidence" value="ECO:0007669"/>
    <property type="project" value="UniProtKB-KW"/>
</dbReference>
<evidence type="ECO:0000256" key="10">
    <source>
        <dbReference type="ARBA" id="ARBA00022723"/>
    </source>
</evidence>
<accession>A6GBN9</accession>
<dbReference type="InterPro" id="IPR003029">
    <property type="entry name" value="S1_domain"/>
</dbReference>
<dbReference type="GO" id="GO:0000049">
    <property type="term" value="F:tRNA binding"/>
    <property type="evidence" value="ECO:0007669"/>
    <property type="project" value="UniProtKB-KW"/>
</dbReference>
<keyword evidence="9" id="KW-0540">Nuclease</keyword>
<evidence type="ECO:0000256" key="9">
    <source>
        <dbReference type="ARBA" id="ARBA00022722"/>
    </source>
</evidence>
<dbReference type="RefSeq" id="WP_006974130.1">
    <property type="nucleotide sequence ID" value="NZ_ABCS01000059.1"/>
</dbReference>